<evidence type="ECO:0000313" key="2">
    <source>
        <dbReference type="EMBL" id="TFV11993.1"/>
    </source>
</evidence>
<protein>
    <submittedName>
        <fullName evidence="2">Transcriptional regulator</fullName>
    </submittedName>
</protein>
<dbReference type="PANTHER" id="PTHR35867">
    <property type="entry name" value="PROTEIN RSEC"/>
    <property type="match status" value="1"/>
</dbReference>
<dbReference type="PIRSF" id="PIRSF004923">
    <property type="entry name" value="RseC"/>
    <property type="match status" value="1"/>
</dbReference>
<dbReference type="OrthoDB" id="9795854at2"/>
<evidence type="ECO:0000256" key="1">
    <source>
        <dbReference type="SAM" id="Phobius"/>
    </source>
</evidence>
<dbReference type="AlphaFoldDB" id="A0A4Y9K1V7"/>
<accession>A0A4Y9K1V7</accession>
<dbReference type="PANTHER" id="PTHR35867:SF1">
    <property type="entry name" value="PROTEIN RSEC"/>
    <property type="match status" value="1"/>
</dbReference>
<reference evidence="2 3" key="1">
    <citation type="submission" date="2019-03" db="EMBL/GenBank/DDBJ databases">
        <title>Diversity of the mouse oral microbiome.</title>
        <authorList>
            <person name="Joseph S."/>
            <person name="Aduse-Opoku J."/>
            <person name="Curtis M."/>
            <person name="Wade W."/>
            <person name="Hashim A."/>
        </authorList>
    </citation>
    <scope>NUCLEOTIDE SEQUENCE [LARGE SCALE GENOMIC DNA]</scope>
    <source>
        <strain evidence="2 3">WT12</strain>
    </source>
</reference>
<dbReference type="InterPro" id="IPR007359">
    <property type="entry name" value="SigmaE_reg_RseC_MucC"/>
</dbReference>
<organism evidence="2 3">
    <name type="scientific">Muribacter muris</name>
    <dbReference type="NCBI Taxonomy" id="67855"/>
    <lineage>
        <taxon>Bacteria</taxon>
        <taxon>Pseudomonadati</taxon>
        <taxon>Pseudomonadota</taxon>
        <taxon>Gammaproteobacteria</taxon>
        <taxon>Pasteurellales</taxon>
        <taxon>Pasteurellaceae</taxon>
        <taxon>Muribacter</taxon>
    </lineage>
</organism>
<feature type="transmembrane region" description="Helical" evidence="1">
    <location>
        <begin position="80"/>
        <end position="99"/>
    </location>
</feature>
<dbReference type="InterPro" id="IPR026268">
    <property type="entry name" value="RseC"/>
</dbReference>
<dbReference type="Pfam" id="PF04246">
    <property type="entry name" value="RseC_MucC"/>
    <property type="match status" value="1"/>
</dbReference>
<proteinExistence type="predicted"/>
<dbReference type="Proteomes" id="UP000297396">
    <property type="component" value="Unassembled WGS sequence"/>
</dbReference>
<dbReference type="RefSeq" id="WP_135054889.1">
    <property type="nucleotide sequence ID" value="NZ_JADGLC010000005.1"/>
</dbReference>
<sequence length="142" mass="15216">MMIEQAVVIGYQNGIAQVQCYAKAGCGGCSAQGACGTKSLSALAGERRAAQFSLAVNQPLQIGDTIEIGLAEHHLLQGVIWLYAVPLAVMLCSTLLLSQWVANEIILALGILICTLSAFFGIKQRLARQQTAQLMPIFLRKI</sequence>
<dbReference type="EMBL" id="SPPA01000005">
    <property type="protein sequence ID" value="TFV11993.1"/>
    <property type="molecule type" value="Genomic_DNA"/>
</dbReference>
<keyword evidence="1" id="KW-0812">Transmembrane</keyword>
<name>A0A4Y9K1V7_9PAST</name>
<keyword evidence="1" id="KW-1133">Transmembrane helix</keyword>
<comment type="caution">
    <text evidence="2">The sequence shown here is derived from an EMBL/GenBank/DDBJ whole genome shotgun (WGS) entry which is preliminary data.</text>
</comment>
<evidence type="ECO:0000313" key="3">
    <source>
        <dbReference type="Proteomes" id="UP000297396"/>
    </source>
</evidence>
<keyword evidence="1" id="KW-0472">Membrane</keyword>
<gene>
    <name evidence="2" type="ORF">E4T80_03185</name>
</gene>
<feature type="transmembrane region" description="Helical" evidence="1">
    <location>
        <begin position="105"/>
        <end position="122"/>
    </location>
</feature>